<dbReference type="PANTHER" id="PTHR34216:SF3">
    <property type="entry name" value="POLY-BETA-1,6-N-ACETYL-D-GLUCOSAMINE N-DEACETYLASE"/>
    <property type="match status" value="1"/>
</dbReference>
<dbReference type="RefSeq" id="WP_345588340.1">
    <property type="nucleotide sequence ID" value="NZ_BAABJG010000015.1"/>
</dbReference>
<feature type="domain" description="NodB homology" evidence="3">
    <location>
        <begin position="101"/>
        <end position="297"/>
    </location>
</feature>
<proteinExistence type="predicted"/>
<dbReference type="Pfam" id="PF01522">
    <property type="entry name" value="Polysacc_deac_1"/>
    <property type="match status" value="1"/>
</dbReference>
<dbReference type="Gene3D" id="3.20.20.370">
    <property type="entry name" value="Glycoside hydrolase/deacetylase"/>
    <property type="match status" value="1"/>
</dbReference>
<sequence>MRKRNWFQIMIWLLGIGLLVVLTGISDQQGPSKPWYYQDKAMVLLYHDVRKQVPPGEAGMSTVSSTQLQEHIQMLLDKGFHIITMEEFVSFMLHGKRIPPNAIVLTFDDGYESFYHEAAPVLQRFGVTASNFIVGASSDLYHPEALPHMSWDQMRSLKARGMGFYSHTYHLHRMGSAGAAGSLKPALANALRLGQTGTLESEEQYRTRIVSDLTFMEKRLRQELGGQHQPSLLAFPYGAYNDAVLEAGGQAGVELFFTIEEGLNESGSRIVKRINAGEPYITAEALWDHLQTFFTTN</sequence>
<dbReference type="EMBL" id="JBHTLU010000031">
    <property type="protein sequence ID" value="MFD1222646.1"/>
    <property type="molecule type" value="Genomic_DNA"/>
</dbReference>
<accession>A0ABW3USA1</accession>
<dbReference type="SUPFAM" id="SSF88713">
    <property type="entry name" value="Glycoside hydrolase/deacetylase"/>
    <property type="match status" value="1"/>
</dbReference>
<gene>
    <name evidence="4" type="ORF">ACFQ4B_21235</name>
</gene>
<reference evidence="5" key="1">
    <citation type="journal article" date="2019" name="Int. J. Syst. Evol. Microbiol.">
        <title>The Global Catalogue of Microorganisms (GCM) 10K type strain sequencing project: providing services to taxonomists for standard genome sequencing and annotation.</title>
        <authorList>
            <consortium name="The Broad Institute Genomics Platform"/>
            <consortium name="The Broad Institute Genome Sequencing Center for Infectious Disease"/>
            <person name="Wu L."/>
            <person name="Ma J."/>
        </authorList>
    </citation>
    <scope>NUCLEOTIDE SEQUENCE [LARGE SCALE GENOMIC DNA]</scope>
    <source>
        <strain evidence="5">CCUG 53270</strain>
    </source>
</reference>
<evidence type="ECO:0000259" key="3">
    <source>
        <dbReference type="PROSITE" id="PS51677"/>
    </source>
</evidence>
<evidence type="ECO:0000313" key="5">
    <source>
        <dbReference type="Proteomes" id="UP001597180"/>
    </source>
</evidence>
<protein>
    <submittedName>
        <fullName evidence="4">Polysaccharide deacetylase family protein</fullName>
    </submittedName>
</protein>
<evidence type="ECO:0000256" key="2">
    <source>
        <dbReference type="ARBA" id="ARBA00022729"/>
    </source>
</evidence>
<keyword evidence="2" id="KW-0732">Signal</keyword>
<evidence type="ECO:0000313" key="4">
    <source>
        <dbReference type="EMBL" id="MFD1222646.1"/>
    </source>
</evidence>
<organism evidence="4 5">
    <name type="scientific">Paenibacillus vulneris</name>
    <dbReference type="NCBI Taxonomy" id="1133364"/>
    <lineage>
        <taxon>Bacteria</taxon>
        <taxon>Bacillati</taxon>
        <taxon>Bacillota</taxon>
        <taxon>Bacilli</taxon>
        <taxon>Bacillales</taxon>
        <taxon>Paenibacillaceae</taxon>
        <taxon>Paenibacillus</taxon>
    </lineage>
</organism>
<dbReference type="PROSITE" id="PS51677">
    <property type="entry name" value="NODB"/>
    <property type="match status" value="1"/>
</dbReference>
<evidence type="ECO:0000256" key="1">
    <source>
        <dbReference type="ARBA" id="ARBA00004613"/>
    </source>
</evidence>
<comment type="subcellular location">
    <subcellularLocation>
        <location evidence="1">Secreted</location>
    </subcellularLocation>
</comment>
<dbReference type="PANTHER" id="PTHR34216">
    <property type="match status" value="1"/>
</dbReference>
<dbReference type="InterPro" id="IPR051398">
    <property type="entry name" value="Polysacch_Deacetylase"/>
</dbReference>
<dbReference type="InterPro" id="IPR011330">
    <property type="entry name" value="Glyco_hydro/deAcase_b/a-brl"/>
</dbReference>
<keyword evidence="5" id="KW-1185">Reference proteome</keyword>
<dbReference type="InterPro" id="IPR002509">
    <property type="entry name" value="NODB_dom"/>
</dbReference>
<comment type="caution">
    <text evidence="4">The sequence shown here is derived from an EMBL/GenBank/DDBJ whole genome shotgun (WGS) entry which is preliminary data.</text>
</comment>
<name>A0ABW3USA1_9BACL</name>
<dbReference type="Proteomes" id="UP001597180">
    <property type="component" value="Unassembled WGS sequence"/>
</dbReference>